<dbReference type="EMBL" id="BMIO01000007">
    <property type="protein sequence ID" value="GGD49600.1"/>
    <property type="molecule type" value="Genomic_DNA"/>
</dbReference>
<evidence type="ECO:0000313" key="3">
    <source>
        <dbReference type="Proteomes" id="UP000598997"/>
    </source>
</evidence>
<dbReference type="RefSeq" id="WP_066764076.1">
    <property type="nucleotide sequence ID" value="NZ_BMIO01000007.1"/>
</dbReference>
<proteinExistence type="predicted"/>
<evidence type="ECO:0000256" key="1">
    <source>
        <dbReference type="SAM" id="SignalP"/>
    </source>
</evidence>
<comment type="caution">
    <text evidence="2">The sequence shown here is derived from an EMBL/GenBank/DDBJ whole genome shotgun (WGS) entry which is preliminary data.</text>
</comment>
<protein>
    <submittedName>
        <fullName evidence="2">Uncharacterized protein</fullName>
    </submittedName>
</protein>
<feature type="signal peptide" evidence="1">
    <location>
        <begin position="1"/>
        <end position="21"/>
    </location>
</feature>
<accession>A0A916YMA8</accession>
<keyword evidence="1" id="KW-0732">Signal</keyword>
<sequence length="118" mass="11383">MKIIAASALAAAALLPFAAQAQDADTTVAAGASVEARAEAPGTDISASASDLTVVAKDNGMAKADAAKAEGSVTTEVPASTAHTAHDHAAMAGAKVEMGAKVEKPEAAANAKADVAGK</sequence>
<reference evidence="2 3" key="1">
    <citation type="journal article" date="2014" name="Int. J. Syst. Evol. Microbiol.">
        <title>Complete genome sequence of Corynebacterium casei LMG S-19264T (=DSM 44701T), isolated from a smear-ripened cheese.</title>
        <authorList>
            <consortium name="US DOE Joint Genome Institute (JGI-PGF)"/>
            <person name="Walter F."/>
            <person name="Albersmeier A."/>
            <person name="Kalinowski J."/>
            <person name="Ruckert C."/>
        </authorList>
    </citation>
    <scope>NUCLEOTIDE SEQUENCE [LARGE SCALE GENOMIC DNA]</scope>
    <source>
        <strain evidence="2 3">CGMCC 1.15358</strain>
    </source>
</reference>
<feature type="chain" id="PRO_5037288040" evidence="1">
    <location>
        <begin position="22"/>
        <end position="118"/>
    </location>
</feature>
<gene>
    <name evidence="2" type="ORF">GCM10010989_24860</name>
</gene>
<keyword evidence="3" id="KW-1185">Reference proteome</keyword>
<dbReference type="Proteomes" id="UP000598997">
    <property type="component" value="Unassembled WGS sequence"/>
</dbReference>
<name>A0A916YMA8_9SPHN</name>
<organism evidence="2 3">
    <name type="scientific">Croceicoccus pelagius</name>
    <dbReference type="NCBI Taxonomy" id="1703341"/>
    <lineage>
        <taxon>Bacteria</taxon>
        <taxon>Pseudomonadati</taxon>
        <taxon>Pseudomonadota</taxon>
        <taxon>Alphaproteobacteria</taxon>
        <taxon>Sphingomonadales</taxon>
        <taxon>Erythrobacteraceae</taxon>
        <taxon>Croceicoccus</taxon>
    </lineage>
</organism>
<dbReference type="AlphaFoldDB" id="A0A916YMA8"/>
<evidence type="ECO:0000313" key="2">
    <source>
        <dbReference type="EMBL" id="GGD49600.1"/>
    </source>
</evidence>